<dbReference type="PANTHER" id="PTHR11439:SF467">
    <property type="entry name" value="INTEGRASE CATALYTIC DOMAIN-CONTAINING PROTEIN"/>
    <property type="match status" value="1"/>
</dbReference>
<reference evidence="2 3" key="1">
    <citation type="submission" date="2019-07" db="EMBL/GenBank/DDBJ databases">
        <title>De Novo Assembly of kiwifruit Actinidia rufa.</title>
        <authorList>
            <person name="Sugita-Konishi S."/>
            <person name="Sato K."/>
            <person name="Mori E."/>
            <person name="Abe Y."/>
            <person name="Kisaki G."/>
            <person name="Hamano K."/>
            <person name="Suezawa K."/>
            <person name="Otani M."/>
            <person name="Fukuda T."/>
            <person name="Manabe T."/>
            <person name="Gomi K."/>
            <person name="Tabuchi M."/>
            <person name="Akimitsu K."/>
            <person name="Kataoka I."/>
        </authorList>
    </citation>
    <scope>NUCLEOTIDE SEQUENCE [LARGE SCALE GENOMIC DNA]</scope>
    <source>
        <strain evidence="3">cv. Fuchu</strain>
    </source>
</reference>
<dbReference type="AlphaFoldDB" id="A0A7J0GU19"/>
<evidence type="ECO:0000313" key="2">
    <source>
        <dbReference type="EMBL" id="GFZ14329.1"/>
    </source>
</evidence>
<comment type="caution">
    <text evidence="2">The sequence shown here is derived from an EMBL/GenBank/DDBJ whole genome shotgun (WGS) entry which is preliminary data.</text>
</comment>
<keyword evidence="3" id="KW-1185">Reference proteome</keyword>
<sequence>MTFFDGEGLAVSRSIVSGLICYVCGPNLLCVLWICCVDCGSVVLGSPAIYRSASWTITCLALVLPSLAPLILNTSLLPSLYEAIAIIDGDERRHRLIQASPVISPRPIPIVDQIAFAASGSGPHSSGGTPTTFHAKTSHPTWVLDYGVNDHITSTLSFPGPFVAIIPANLDRLSRPIPLFDSPLVHVFPASVARASLKIYTRRTPPLAPLLDSSSVSEPSMVTAMEEEMYVLEQNGTWELVPLLLRAKLIGNASVYRLVGLIYLTNTRPDITFSMSVVSQFMHASSTSHLDAVHHILRYLTTCLDLGLFYTMKAQDEVSCFTDADYAGSRSDICSTSRLYTFYRRHLLSWKSSKLLLCLVLHLTQNIEPWLRAHVNSSGSAH</sequence>
<dbReference type="EMBL" id="BJWL01000024">
    <property type="protein sequence ID" value="GFZ14329.1"/>
    <property type="molecule type" value="Genomic_DNA"/>
</dbReference>
<keyword evidence="1" id="KW-0472">Membrane</keyword>
<organism evidence="2 3">
    <name type="scientific">Actinidia rufa</name>
    <dbReference type="NCBI Taxonomy" id="165716"/>
    <lineage>
        <taxon>Eukaryota</taxon>
        <taxon>Viridiplantae</taxon>
        <taxon>Streptophyta</taxon>
        <taxon>Embryophyta</taxon>
        <taxon>Tracheophyta</taxon>
        <taxon>Spermatophyta</taxon>
        <taxon>Magnoliopsida</taxon>
        <taxon>eudicotyledons</taxon>
        <taxon>Gunneridae</taxon>
        <taxon>Pentapetalae</taxon>
        <taxon>asterids</taxon>
        <taxon>Ericales</taxon>
        <taxon>Actinidiaceae</taxon>
        <taxon>Actinidia</taxon>
    </lineage>
</organism>
<dbReference type="Proteomes" id="UP000585474">
    <property type="component" value="Unassembled WGS sequence"/>
</dbReference>
<name>A0A7J0GU19_9ERIC</name>
<gene>
    <name evidence="2" type="ORF">Acr_24g0005190</name>
</gene>
<proteinExistence type="predicted"/>
<dbReference type="OrthoDB" id="414945at2759"/>
<keyword evidence="1" id="KW-0812">Transmembrane</keyword>
<feature type="transmembrane region" description="Helical" evidence="1">
    <location>
        <begin position="48"/>
        <end position="72"/>
    </location>
</feature>
<accession>A0A7J0GU19</accession>
<evidence type="ECO:0000256" key="1">
    <source>
        <dbReference type="SAM" id="Phobius"/>
    </source>
</evidence>
<feature type="transmembrane region" description="Helical" evidence="1">
    <location>
        <begin position="15"/>
        <end position="36"/>
    </location>
</feature>
<evidence type="ECO:0000313" key="3">
    <source>
        <dbReference type="Proteomes" id="UP000585474"/>
    </source>
</evidence>
<keyword evidence="1" id="KW-1133">Transmembrane helix</keyword>
<protein>
    <submittedName>
        <fullName evidence="2">Uncharacterized protein</fullName>
    </submittedName>
</protein>
<dbReference type="PANTHER" id="PTHR11439">
    <property type="entry name" value="GAG-POL-RELATED RETROTRANSPOSON"/>
    <property type="match status" value="1"/>
</dbReference>